<evidence type="ECO:0000256" key="1">
    <source>
        <dbReference type="PROSITE-ProRule" id="PRU00206"/>
    </source>
</evidence>
<accession>E2BAL3</accession>
<feature type="chain" id="PRO_5003157934" description="TNFR-Cys domain-containing protein" evidence="4">
    <location>
        <begin position="27"/>
        <end position="213"/>
    </location>
</feature>
<dbReference type="Proteomes" id="UP000008237">
    <property type="component" value="Unassembled WGS sequence"/>
</dbReference>
<dbReference type="EMBL" id="GL446782">
    <property type="protein sequence ID" value="EFN87267.1"/>
    <property type="molecule type" value="Genomic_DNA"/>
</dbReference>
<evidence type="ECO:0000259" key="5">
    <source>
        <dbReference type="PROSITE" id="PS50050"/>
    </source>
</evidence>
<organism evidence="7">
    <name type="scientific">Harpegnathos saltator</name>
    <name type="common">Jerdon's jumping ant</name>
    <dbReference type="NCBI Taxonomy" id="610380"/>
    <lineage>
        <taxon>Eukaryota</taxon>
        <taxon>Metazoa</taxon>
        <taxon>Ecdysozoa</taxon>
        <taxon>Arthropoda</taxon>
        <taxon>Hexapoda</taxon>
        <taxon>Insecta</taxon>
        <taxon>Pterygota</taxon>
        <taxon>Neoptera</taxon>
        <taxon>Endopterygota</taxon>
        <taxon>Hymenoptera</taxon>
        <taxon>Apocrita</taxon>
        <taxon>Aculeata</taxon>
        <taxon>Formicoidea</taxon>
        <taxon>Formicidae</taxon>
        <taxon>Ponerinae</taxon>
        <taxon>Ponerini</taxon>
        <taxon>Harpegnathos</taxon>
    </lineage>
</organism>
<sequence length="213" mass="24159">MPRESCRGLLLTLVSVFVGLYESAGATSSTQYPICKPGLEFWSTDRASCWPCTRCTPEFTLSPCVLHNDAICGPLSALELDWSFLSTRKRPEAGQRHLETVTSKPQAAHDPRERRKSTSVDNLPWDWQTGALVLAVCTCIVFFLVAGCSALVYARQWRRMKKNFEPGTLRRNFQSKADDSSFNTNVIIIIMVLNRKWNYRKMILTEKMNSATK</sequence>
<evidence type="ECO:0000256" key="4">
    <source>
        <dbReference type="SAM" id="SignalP"/>
    </source>
</evidence>
<feature type="compositionally biased region" description="Basic and acidic residues" evidence="2">
    <location>
        <begin position="107"/>
        <end position="118"/>
    </location>
</feature>
<dbReference type="PROSITE" id="PS50050">
    <property type="entry name" value="TNFR_NGFR_2"/>
    <property type="match status" value="1"/>
</dbReference>
<evidence type="ECO:0000256" key="3">
    <source>
        <dbReference type="SAM" id="Phobius"/>
    </source>
</evidence>
<keyword evidence="3" id="KW-1133">Transmembrane helix</keyword>
<feature type="transmembrane region" description="Helical" evidence="3">
    <location>
        <begin position="131"/>
        <end position="154"/>
    </location>
</feature>
<evidence type="ECO:0000313" key="6">
    <source>
        <dbReference type="EMBL" id="EFN87267.1"/>
    </source>
</evidence>
<protein>
    <recommendedName>
        <fullName evidence="5">TNFR-Cys domain-containing protein</fullName>
    </recommendedName>
</protein>
<dbReference type="PROSITE" id="PS00652">
    <property type="entry name" value="TNFR_NGFR_1"/>
    <property type="match status" value="1"/>
</dbReference>
<keyword evidence="7" id="KW-1185">Reference proteome</keyword>
<gene>
    <name evidence="6" type="ORF">EAI_11151</name>
</gene>
<dbReference type="InParanoid" id="E2BAL3"/>
<feature type="region of interest" description="Disordered" evidence="2">
    <location>
        <begin position="93"/>
        <end position="119"/>
    </location>
</feature>
<dbReference type="OrthoDB" id="6126731at2759"/>
<evidence type="ECO:0000256" key="2">
    <source>
        <dbReference type="SAM" id="MobiDB-lite"/>
    </source>
</evidence>
<dbReference type="AlphaFoldDB" id="E2BAL3"/>
<dbReference type="STRING" id="610380.E2BAL3"/>
<feature type="signal peptide" evidence="4">
    <location>
        <begin position="1"/>
        <end position="26"/>
    </location>
</feature>
<keyword evidence="3" id="KW-0812">Transmembrane</keyword>
<feature type="repeat" description="TNFR-Cys" evidence="1">
    <location>
        <begin position="34"/>
        <end position="72"/>
    </location>
</feature>
<comment type="caution">
    <text evidence="1">Lacks conserved residue(s) required for the propagation of feature annotation.</text>
</comment>
<feature type="domain" description="TNFR-Cys" evidence="5">
    <location>
        <begin position="34"/>
        <end position="72"/>
    </location>
</feature>
<proteinExistence type="predicted"/>
<dbReference type="OMA" id="HNDAICG"/>
<keyword evidence="3" id="KW-0472">Membrane</keyword>
<name>E2BAL3_HARSA</name>
<reference evidence="6 7" key="1">
    <citation type="journal article" date="2010" name="Science">
        <title>Genomic comparison of the ants Camponotus floridanus and Harpegnathos saltator.</title>
        <authorList>
            <person name="Bonasio R."/>
            <person name="Zhang G."/>
            <person name="Ye C."/>
            <person name="Mutti N.S."/>
            <person name="Fang X."/>
            <person name="Qin N."/>
            <person name="Donahue G."/>
            <person name="Yang P."/>
            <person name="Li Q."/>
            <person name="Li C."/>
            <person name="Zhang P."/>
            <person name="Huang Z."/>
            <person name="Berger S.L."/>
            <person name="Reinberg D."/>
            <person name="Wang J."/>
            <person name="Liebig J."/>
        </authorList>
    </citation>
    <scope>NUCLEOTIDE SEQUENCE [LARGE SCALE GENOMIC DNA]</scope>
    <source>
        <strain evidence="6 7">R22 G/1</strain>
    </source>
</reference>
<dbReference type="InterPro" id="IPR001368">
    <property type="entry name" value="TNFR/NGFR_Cys_rich_reg"/>
</dbReference>
<evidence type="ECO:0000313" key="7">
    <source>
        <dbReference type="Proteomes" id="UP000008237"/>
    </source>
</evidence>
<keyword evidence="4" id="KW-0732">Signal</keyword>